<dbReference type="EMBL" id="VCQT01000036">
    <property type="protein sequence ID" value="TMW12177.1"/>
    <property type="molecule type" value="Genomic_DNA"/>
</dbReference>
<feature type="region of interest" description="Disordered" evidence="5">
    <location>
        <begin position="122"/>
        <end position="143"/>
    </location>
</feature>
<dbReference type="InterPro" id="IPR013324">
    <property type="entry name" value="RNA_pol_sigma_r3/r4-like"/>
</dbReference>
<dbReference type="Pfam" id="PF04542">
    <property type="entry name" value="Sigma70_r2"/>
    <property type="match status" value="1"/>
</dbReference>
<accession>A0ABY2XKX7</accession>
<comment type="caution">
    <text evidence="8">The sequence shown here is derived from an EMBL/GenBank/DDBJ whole genome shotgun (WGS) entry which is preliminary data.</text>
</comment>
<dbReference type="PANTHER" id="PTHR43133:SF66">
    <property type="entry name" value="ECF RNA POLYMERASE SIGMA FACTOR SIGK"/>
    <property type="match status" value="1"/>
</dbReference>
<evidence type="ECO:0000313" key="9">
    <source>
        <dbReference type="Proteomes" id="UP000739180"/>
    </source>
</evidence>
<dbReference type="Gene3D" id="1.10.1740.10">
    <property type="match status" value="1"/>
</dbReference>
<dbReference type="Proteomes" id="UP000739180">
    <property type="component" value="Unassembled WGS sequence"/>
</dbReference>
<dbReference type="RefSeq" id="WP_138772851.1">
    <property type="nucleotide sequence ID" value="NZ_JBHSSX010000112.1"/>
</dbReference>
<evidence type="ECO:0000259" key="6">
    <source>
        <dbReference type="Pfam" id="PF04542"/>
    </source>
</evidence>
<name>A0ABY2XKX7_9GAMM</name>
<evidence type="ECO:0000256" key="4">
    <source>
        <dbReference type="ARBA" id="ARBA00023163"/>
    </source>
</evidence>
<dbReference type="SUPFAM" id="SSF88946">
    <property type="entry name" value="Sigma2 domain of RNA polymerase sigma factors"/>
    <property type="match status" value="1"/>
</dbReference>
<keyword evidence="9" id="KW-1185">Reference proteome</keyword>
<evidence type="ECO:0000256" key="2">
    <source>
        <dbReference type="ARBA" id="ARBA00023015"/>
    </source>
</evidence>
<evidence type="ECO:0000256" key="5">
    <source>
        <dbReference type="SAM" id="MobiDB-lite"/>
    </source>
</evidence>
<gene>
    <name evidence="8" type="ORF">FGS76_11845</name>
</gene>
<dbReference type="InterPro" id="IPR013325">
    <property type="entry name" value="RNA_pol_sigma_r2"/>
</dbReference>
<feature type="domain" description="RNA polymerase sigma-70 region 2" evidence="6">
    <location>
        <begin position="53"/>
        <end position="120"/>
    </location>
</feature>
<dbReference type="PANTHER" id="PTHR43133">
    <property type="entry name" value="RNA POLYMERASE ECF-TYPE SIGMA FACTO"/>
    <property type="match status" value="1"/>
</dbReference>
<reference evidence="8 9" key="1">
    <citation type="submission" date="2019-05" db="EMBL/GenBank/DDBJ databases">
        <title>Genome of Alcanivorax gelatiniphagus, an oil degrading marine bacteria.</title>
        <authorList>
            <person name="Kwon K.K."/>
        </authorList>
    </citation>
    <scope>NUCLEOTIDE SEQUENCE [LARGE SCALE GENOMIC DNA]</scope>
    <source>
        <strain evidence="8 9">MEBiC 08158</strain>
    </source>
</reference>
<protein>
    <submittedName>
        <fullName evidence="8">Sigma-70 family RNA polymerase sigma factor</fullName>
    </submittedName>
</protein>
<dbReference type="SUPFAM" id="SSF88659">
    <property type="entry name" value="Sigma3 and sigma4 domains of RNA polymerase sigma factors"/>
    <property type="match status" value="1"/>
</dbReference>
<keyword evidence="4" id="KW-0804">Transcription</keyword>
<dbReference type="InterPro" id="IPR039425">
    <property type="entry name" value="RNA_pol_sigma-70-like"/>
</dbReference>
<keyword evidence="3" id="KW-0731">Sigma factor</keyword>
<dbReference type="InterPro" id="IPR036388">
    <property type="entry name" value="WH-like_DNA-bd_sf"/>
</dbReference>
<evidence type="ECO:0000313" key="8">
    <source>
        <dbReference type="EMBL" id="TMW12177.1"/>
    </source>
</evidence>
<dbReference type="InterPro" id="IPR013249">
    <property type="entry name" value="RNA_pol_sigma70_r4_t2"/>
</dbReference>
<evidence type="ECO:0000256" key="1">
    <source>
        <dbReference type="ARBA" id="ARBA00010641"/>
    </source>
</evidence>
<dbReference type="Pfam" id="PF08281">
    <property type="entry name" value="Sigma70_r4_2"/>
    <property type="match status" value="1"/>
</dbReference>
<dbReference type="Gene3D" id="1.10.10.10">
    <property type="entry name" value="Winged helix-like DNA-binding domain superfamily/Winged helix DNA-binding domain"/>
    <property type="match status" value="1"/>
</dbReference>
<comment type="similarity">
    <text evidence="1">Belongs to the sigma-70 factor family. ECF subfamily.</text>
</comment>
<evidence type="ECO:0000259" key="7">
    <source>
        <dbReference type="Pfam" id="PF08281"/>
    </source>
</evidence>
<organism evidence="8 9">
    <name type="scientific">Alloalcanivorax gelatiniphagus</name>
    <dbReference type="NCBI Taxonomy" id="1194167"/>
    <lineage>
        <taxon>Bacteria</taxon>
        <taxon>Pseudomonadati</taxon>
        <taxon>Pseudomonadota</taxon>
        <taxon>Gammaproteobacteria</taxon>
        <taxon>Oceanospirillales</taxon>
        <taxon>Alcanivoracaceae</taxon>
        <taxon>Alloalcanivorax</taxon>
    </lineage>
</organism>
<feature type="domain" description="RNA polymerase sigma factor 70 region 4 type 2" evidence="7">
    <location>
        <begin position="150"/>
        <end position="200"/>
    </location>
</feature>
<sequence>MTALTVSSRLYRHDHVNASHPDPAMDDGQQDLEHGNTLLMASAGGDRGAFHRLYLREAPRLLALARRFTGDSGAAEDAVQETFVQAWSNADRFHSERGSARAWLHGILRLRLLSQYRGARHQRHDDLPGDDWPDPGPSPEQCSLDERRDRALRLCLRGLRGERRRPILMAFYLGYTYEQIAEHLAVPLGTIKSRIRSGLKGLEECLRL</sequence>
<evidence type="ECO:0000256" key="3">
    <source>
        <dbReference type="ARBA" id="ARBA00023082"/>
    </source>
</evidence>
<keyword evidence="2" id="KW-0805">Transcription regulation</keyword>
<dbReference type="InterPro" id="IPR007627">
    <property type="entry name" value="RNA_pol_sigma70_r2"/>
</dbReference>
<dbReference type="NCBIfam" id="TIGR02937">
    <property type="entry name" value="sigma70-ECF"/>
    <property type="match status" value="1"/>
</dbReference>
<proteinExistence type="inferred from homology"/>
<dbReference type="InterPro" id="IPR014284">
    <property type="entry name" value="RNA_pol_sigma-70_dom"/>
</dbReference>